<dbReference type="CDD" id="cd19958">
    <property type="entry name" value="pyocin_knob"/>
    <property type="match status" value="1"/>
</dbReference>
<keyword evidence="2" id="KW-1185">Reference proteome</keyword>
<name>A0ABP3TWY3_9CLOT</name>
<organism evidence="1 2">
    <name type="scientific">Clostridium malenominatum</name>
    <dbReference type="NCBI Taxonomy" id="1539"/>
    <lineage>
        <taxon>Bacteria</taxon>
        <taxon>Bacillati</taxon>
        <taxon>Bacillota</taxon>
        <taxon>Clostridia</taxon>
        <taxon>Eubacteriales</taxon>
        <taxon>Clostridiaceae</taxon>
        <taxon>Clostridium</taxon>
    </lineage>
</organism>
<gene>
    <name evidence="1" type="ORF">GCM10008905_02710</name>
</gene>
<dbReference type="Proteomes" id="UP001500339">
    <property type="component" value="Unassembled WGS sequence"/>
</dbReference>
<comment type="caution">
    <text evidence="1">The sequence shown here is derived from an EMBL/GenBank/DDBJ whole genome shotgun (WGS) entry which is preliminary data.</text>
</comment>
<evidence type="ECO:0000313" key="2">
    <source>
        <dbReference type="Proteomes" id="UP001500339"/>
    </source>
</evidence>
<accession>A0ABP3TWY3</accession>
<protein>
    <submittedName>
        <fullName evidence="1">Uncharacterized protein</fullName>
    </submittedName>
</protein>
<proteinExistence type="predicted"/>
<dbReference type="EMBL" id="BAAACF010000001">
    <property type="protein sequence ID" value="GAA0717252.1"/>
    <property type="molecule type" value="Genomic_DNA"/>
</dbReference>
<evidence type="ECO:0000313" key="1">
    <source>
        <dbReference type="EMBL" id="GAA0717252.1"/>
    </source>
</evidence>
<sequence length="366" mass="39801">MKTTVNYGLKKPYGTDVVNIDDFNYNSDIIDQKLKEVDTKASNITVPVTSVNTKTGAVILSAGDIKASDGKTLEAYKTEVTSELAQMVSRFSKELKATGINDVDMATVTGAYYAMPSVKLPSGVQDGSLFVQSYDTTWVTQLLIDWRTNIQYTRVKTQNVWGTWKKLLTNIDYDQLFQYANNGKTSIANVVGEVTGSNTFSEITDQIWRCKDLISKNLGSKGISASVNETLGVLSYKVGQIEIFSVMAGDTVLASSNIWRDISYTRTPTPCSNNFTVKFSGVIRFKFRVHAGNYASDAYGIIYKNGVATGYSGSASASINDYSYDIPCKKGDVFVLMGYTSSSSNTGTCGNASVCIDLSNLLTISG</sequence>
<reference evidence="2" key="1">
    <citation type="journal article" date="2019" name="Int. J. Syst. Evol. Microbiol.">
        <title>The Global Catalogue of Microorganisms (GCM) 10K type strain sequencing project: providing services to taxonomists for standard genome sequencing and annotation.</title>
        <authorList>
            <consortium name="The Broad Institute Genomics Platform"/>
            <consortium name="The Broad Institute Genome Sequencing Center for Infectious Disease"/>
            <person name="Wu L."/>
            <person name="Ma J."/>
        </authorList>
    </citation>
    <scope>NUCLEOTIDE SEQUENCE [LARGE SCALE GENOMIC DNA]</scope>
    <source>
        <strain evidence="2">JCM 1405</strain>
    </source>
</reference>
<dbReference type="RefSeq" id="WP_343765664.1">
    <property type="nucleotide sequence ID" value="NZ_BAAACF010000001.1"/>
</dbReference>